<feature type="compositionally biased region" description="Pro residues" evidence="1">
    <location>
        <begin position="73"/>
        <end position="89"/>
    </location>
</feature>
<comment type="caution">
    <text evidence="4">The sequence shown here is derived from an EMBL/GenBank/DDBJ whole genome shotgun (WGS) entry which is preliminary data.</text>
</comment>
<keyword evidence="2" id="KW-0812">Transmembrane</keyword>
<dbReference type="Proteomes" id="UP000636800">
    <property type="component" value="Chromosome 2"/>
</dbReference>
<keyword evidence="5" id="KW-1185">Reference proteome</keyword>
<keyword evidence="3" id="KW-0732">Signal</keyword>
<protein>
    <submittedName>
        <fullName evidence="4">Uncharacterized protein</fullName>
    </submittedName>
</protein>
<gene>
    <name evidence="4" type="ORF">HPP92_005151</name>
</gene>
<evidence type="ECO:0000313" key="4">
    <source>
        <dbReference type="EMBL" id="KAG0491753.1"/>
    </source>
</evidence>
<reference evidence="4 5" key="1">
    <citation type="journal article" date="2020" name="Nat. Food">
        <title>A phased Vanilla planifolia genome enables genetic improvement of flavour and production.</title>
        <authorList>
            <person name="Hasing T."/>
            <person name="Tang H."/>
            <person name="Brym M."/>
            <person name="Khazi F."/>
            <person name="Huang T."/>
            <person name="Chambers A.H."/>
        </authorList>
    </citation>
    <scope>NUCLEOTIDE SEQUENCE [LARGE SCALE GENOMIC DNA]</scope>
    <source>
        <tissue evidence="4">Leaf</tissue>
    </source>
</reference>
<dbReference type="PANTHER" id="PTHR36721:SF15">
    <property type="entry name" value="EN_SPM-LIKE TRANSPOSON PROTEIN"/>
    <property type="match status" value="1"/>
</dbReference>
<evidence type="ECO:0000313" key="5">
    <source>
        <dbReference type="Proteomes" id="UP000636800"/>
    </source>
</evidence>
<feature type="transmembrane region" description="Helical" evidence="2">
    <location>
        <begin position="125"/>
        <end position="145"/>
    </location>
</feature>
<dbReference type="EMBL" id="JADCNL010000002">
    <property type="protein sequence ID" value="KAG0491753.1"/>
    <property type="molecule type" value="Genomic_DNA"/>
</dbReference>
<feature type="chain" id="PRO_5032394151" evidence="3">
    <location>
        <begin position="26"/>
        <end position="251"/>
    </location>
</feature>
<dbReference type="PANTHER" id="PTHR36721">
    <property type="entry name" value="PROLINE-RICH FAMILY PROTEIN"/>
    <property type="match status" value="1"/>
</dbReference>
<keyword evidence="2" id="KW-0472">Membrane</keyword>
<proteinExistence type="predicted"/>
<keyword evidence="2" id="KW-1133">Transmembrane helix</keyword>
<feature type="region of interest" description="Disordered" evidence="1">
    <location>
        <begin position="24"/>
        <end position="99"/>
    </location>
</feature>
<accession>A0A835VBX1</accession>
<feature type="compositionally biased region" description="Low complexity" evidence="1">
    <location>
        <begin position="38"/>
        <end position="72"/>
    </location>
</feature>
<feature type="signal peptide" evidence="3">
    <location>
        <begin position="1"/>
        <end position="25"/>
    </location>
</feature>
<dbReference type="OrthoDB" id="411785at2759"/>
<evidence type="ECO:0000256" key="3">
    <source>
        <dbReference type="SAM" id="SignalP"/>
    </source>
</evidence>
<evidence type="ECO:0000256" key="1">
    <source>
        <dbReference type="SAM" id="MobiDB-lite"/>
    </source>
</evidence>
<dbReference type="AlphaFoldDB" id="A0A835VBX1"/>
<organism evidence="4 5">
    <name type="scientific">Vanilla planifolia</name>
    <name type="common">Vanilla</name>
    <dbReference type="NCBI Taxonomy" id="51239"/>
    <lineage>
        <taxon>Eukaryota</taxon>
        <taxon>Viridiplantae</taxon>
        <taxon>Streptophyta</taxon>
        <taxon>Embryophyta</taxon>
        <taxon>Tracheophyta</taxon>
        <taxon>Spermatophyta</taxon>
        <taxon>Magnoliopsida</taxon>
        <taxon>Liliopsida</taxon>
        <taxon>Asparagales</taxon>
        <taxon>Orchidaceae</taxon>
        <taxon>Vanilloideae</taxon>
        <taxon>Vanilleae</taxon>
        <taxon>Vanilla</taxon>
    </lineage>
</organism>
<evidence type="ECO:0000256" key="2">
    <source>
        <dbReference type="SAM" id="Phobius"/>
    </source>
</evidence>
<name>A0A835VBX1_VANPL</name>
<sequence>MAASFPTLPALLLALLVLFARPTVEDHTSPGPSPSPSPFSGGADSPLIQSIPVSSPPSSSSPSTSPSPDLSPQHPPSPASEPASSPGPNPANSDIQDEDLSDLKPSEREIGGGDAGGGMSGGKKAAVSIGVVIGAGLVGLGAFVYKKRRENARRARLDQSISFCRCFFLLRKPKVIPFYSHVFSRADSPHRSYSKSQQQKALHGSPKFLLHSYHICILQELHLPQRHLCSHFPFRCLRPREVLPQGYTPMS</sequence>